<feature type="region of interest" description="Disordered" evidence="16">
    <location>
        <begin position="1"/>
        <end position="27"/>
    </location>
</feature>
<dbReference type="GO" id="GO:0005829">
    <property type="term" value="C:cytosol"/>
    <property type="evidence" value="ECO:0007669"/>
    <property type="project" value="TreeGrafter"/>
</dbReference>
<dbReference type="EMBL" id="RKHO01000001">
    <property type="protein sequence ID" value="ROR92384.1"/>
    <property type="molecule type" value="Genomic_DNA"/>
</dbReference>
<evidence type="ECO:0000313" key="19">
    <source>
        <dbReference type="EMBL" id="ROR92384.1"/>
    </source>
</evidence>
<dbReference type="Pfam" id="PF00580">
    <property type="entry name" value="UvrD-helicase"/>
    <property type="match status" value="1"/>
</dbReference>
<dbReference type="InterPro" id="IPR000212">
    <property type="entry name" value="DNA_helicase_UvrD/REP"/>
</dbReference>
<dbReference type="GO" id="GO:0004527">
    <property type="term" value="F:exonuclease activity"/>
    <property type="evidence" value="ECO:0007669"/>
    <property type="project" value="UniProtKB-KW"/>
</dbReference>
<sequence>MRPEARTPRSPRYRLALPATAATAPPPLDAAQRSVVDHAGGPLLVLAGPGTGKTTTLVEAIVDRVERGGADPSSVLALTFSRKAAEQLRDRVTARLGRTTATTMCSTFHSFAYGLIRRYSPPELYAGPLRLLSAPEQDVVLRELLLETPESVRWPESLRRAAGTRGFAHEVAAVLGRAREKGLDGDELADLGRRHDLPELVAAGHFLEQYLTILDDLGATDYADLIRRATLEAQVHQTELRQQLQHVFVDEYQDTDPGQVALLRALAGDGRDLTVVGDPHQSIYGFRGADVRGILDFPHAFPRADGRPAEVVALGTTRRFGPRVLAATQRVAHRLPLPGGLPEQAREAFLHPVAQAPVAGRVEVMTFDTERAESEHLADLLRRAHLEGGVPWHEMAVLVRSGRGSIPGLRRSLGAAGVPVEVAGDDVPLVRDPSVRPLLDALRAVLHLDVDDPDHLGHLDAGRVEALLTGPLGGLDASDVRRLARALRSREKLALEDRVEEDLAHEPAGEPAPRPGPEPGPADVARPRTSRELLRLALLRPGFLDGLPEGPEVLRTRALHRLLRGAQDHLVAGASAEELLWELWSGTSWPGRLRRAVEAGGASARRAHRDLDSVVALCAAAARAEEQRDHHGVESFVATLVAQQLPADTLAEQGVRGSAVRLLTAHRSKGLEWRLVVVAHVQAEGWPDLRRRTTLLQADRIGAGELVPPLTSRELLVEERRLFYVACTRARERLVVTAVASPEDDGEQPSRFLEELGLEPRRVTGRPPRPLSMAGLVGELRRTVTDPATSPALRAAAATRLARLSRETTGSGRALVPTADPATWWGTRAASRSEQPVRDPERPVPVSASVLDAMAVCPTQWFLQREAGGTDRVHQSANLGQLLHALADRVASGELPADPEAVGELMAHVEAVWDRLEFRTPWSRQREHARVRAALGRFLQWHRHNPRRLLGTETHFATDVVLDDGERVRISGYADRVEVDADGHVVVVDLKTGRTVPSKVAVERHRQLGLYQYAVDHGAVDDLLAGHELPVPGRAGGAELVQLGRLDESPDAVVQQQPVQPEGGAERDVLRGELGRAAGHLRSEVFPATPGPHCQDCSFVPVCPARSAGSVVQQ</sequence>
<dbReference type="CDD" id="cd17932">
    <property type="entry name" value="DEXQc_UvrD"/>
    <property type="match status" value="1"/>
</dbReference>
<evidence type="ECO:0000256" key="9">
    <source>
        <dbReference type="ARBA" id="ARBA00023125"/>
    </source>
</evidence>
<evidence type="ECO:0000256" key="6">
    <source>
        <dbReference type="ARBA" id="ARBA00022806"/>
    </source>
</evidence>
<evidence type="ECO:0000256" key="8">
    <source>
        <dbReference type="ARBA" id="ARBA00022840"/>
    </source>
</evidence>
<dbReference type="GO" id="GO:0000725">
    <property type="term" value="P:recombinational repair"/>
    <property type="evidence" value="ECO:0007669"/>
    <property type="project" value="TreeGrafter"/>
</dbReference>
<gene>
    <name evidence="19" type="ORF">EDD33_3274</name>
</gene>
<dbReference type="GO" id="GO:0005524">
    <property type="term" value="F:ATP binding"/>
    <property type="evidence" value="ECO:0007669"/>
    <property type="project" value="UniProtKB-UniRule"/>
</dbReference>
<evidence type="ECO:0000256" key="5">
    <source>
        <dbReference type="ARBA" id="ARBA00022801"/>
    </source>
</evidence>
<dbReference type="PANTHER" id="PTHR11070:SF59">
    <property type="entry name" value="DNA 3'-5' HELICASE"/>
    <property type="match status" value="1"/>
</dbReference>
<dbReference type="Gene3D" id="3.90.320.10">
    <property type="match status" value="1"/>
</dbReference>
<keyword evidence="8 15" id="KW-0067">ATP-binding</keyword>
<evidence type="ECO:0000256" key="16">
    <source>
        <dbReference type="SAM" id="MobiDB-lite"/>
    </source>
</evidence>
<dbReference type="Gene3D" id="1.10.10.160">
    <property type="match status" value="1"/>
</dbReference>
<comment type="catalytic activity">
    <reaction evidence="14">
        <text>ATP + H2O = ADP + phosphate + H(+)</text>
        <dbReference type="Rhea" id="RHEA:13065"/>
        <dbReference type="ChEBI" id="CHEBI:15377"/>
        <dbReference type="ChEBI" id="CHEBI:15378"/>
        <dbReference type="ChEBI" id="CHEBI:30616"/>
        <dbReference type="ChEBI" id="CHEBI:43474"/>
        <dbReference type="ChEBI" id="CHEBI:456216"/>
        <dbReference type="EC" id="5.6.2.4"/>
    </reaction>
</comment>
<dbReference type="Proteomes" id="UP000281738">
    <property type="component" value="Unassembled WGS sequence"/>
</dbReference>
<dbReference type="GO" id="GO:0033202">
    <property type="term" value="C:DNA helicase complex"/>
    <property type="evidence" value="ECO:0007669"/>
    <property type="project" value="TreeGrafter"/>
</dbReference>
<dbReference type="Pfam" id="PF12705">
    <property type="entry name" value="PDDEXK_1"/>
    <property type="match status" value="1"/>
</dbReference>
<keyword evidence="20" id="KW-1185">Reference proteome</keyword>
<feature type="binding site" evidence="15">
    <location>
        <begin position="47"/>
        <end position="54"/>
    </location>
    <ligand>
        <name>ATP</name>
        <dbReference type="ChEBI" id="CHEBI:30616"/>
    </ligand>
</feature>
<dbReference type="InterPro" id="IPR027417">
    <property type="entry name" value="P-loop_NTPase"/>
</dbReference>
<protein>
    <recommendedName>
        <fullName evidence="13">DNA 3'-5' helicase</fullName>
        <ecNumber evidence="13">5.6.2.4</ecNumber>
    </recommendedName>
</protein>
<keyword evidence="10" id="KW-0234">DNA repair</keyword>
<keyword evidence="4" id="KW-0227">DNA damage</keyword>
<dbReference type="InterPro" id="IPR014017">
    <property type="entry name" value="DNA_helicase_UvrD-like_C"/>
</dbReference>
<evidence type="ECO:0000259" key="17">
    <source>
        <dbReference type="PROSITE" id="PS51198"/>
    </source>
</evidence>
<keyword evidence="7" id="KW-0269">Exonuclease</keyword>
<name>A0A3N2CYW3_9ACTN</name>
<dbReference type="SUPFAM" id="SSF52540">
    <property type="entry name" value="P-loop containing nucleoside triphosphate hydrolases"/>
    <property type="match status" value="1"/>
</dbReference>
<proteinExistence type="inferred from homology"/>
<evidence type="ECO:0000256" key="11">
    <source>
        <dbReference type="ARBA" id="ARBA00023235"/>
    </source>
</evidence>
<evidence type="ECO:0000256" key="1">
    <source>
        <dbReference type="ARBA" id="ARBA00009922"/>
    </source>
</evidence>
<evidence type="ECO:0000256" key="13">
    <source>
        <dbReference type="ARBA" id="ARBA00034808"/>
    </source>
</evidence>
<keyword evidence="5 15" id="KW-0378">Hydrolase</keyword>
<organism evidence="19 20">
    <name type="scientific">Nocardioides aurantiacus</name>
    <dbReference type="NCBI Taxonomy" id="86796"/>
    <lineage>
        <taxon>Bacteria</taxon>
        <taxon>Bacillati</taxon>
        <taxon>Actinomycetota</taxon>
        <taxon>Actinomycetes</taxon>
        <taxon>Propionibacteriales</taxon>
        <taxon>Nocardioidaceae</taxon>
        <taxon>Nocardioides</taxon>
    </lineage>
</organism>
<dbReference type="Gene3D" id="3.40.50.300">
    <property type="entry name" value="P-loop containing nucleotide triphosphate hydrolases"/>
    <property type="match status" value="3"/>
</dbReference>
<accession>A0A3N2CYW3</accession>
<comment type="caution">
    <text evidence="19">The sequence shown here is derived from an EMBL/GenBank/DDBJ whole genome shotgun (WGS) entry which is preliminary data.</text>
</comment>
<comment type="catalytic activity">
    <reaction evidence="12">
        <text>Couples ATP hydrolysis with the unwinding of duplex DNA by translocating in the 3'-5' direction.</text>
        <dbReference type="EC" id="5.6.2.4"/>
    </reaction>
</comment>
<evidence type="ECO:0000256" key="14">
    <source>
        <dbReference type="ARBA" id="ARBA00048988"/>
    </source>
</evidence>
<dbReference type="GO" id="GO:0003677">
    <property type="term" value="F:DNA binding"/>
    <property type="evidence" value="ECO:0007669"/>
    <property type="project" value="UniProtKB-KW"/>
</dbReference>
<reference evidence="19 20" key="1">
    <citation type="submission" date="2018-11" db="EMBL/GenBank/DDBJ databases">
        <title>Sequencing the genomes of 1000 actinobacteria strains.</title>
        <authorList>
            <person name="Klenk H.-P."/>
        </authorList>
    </citation>
    <scope>NUCLEOTIDE SEQUENCE [LARGE SCALE GENOMIC DNA]</scope>
    <source>
        <strain evidence="19 20">DSM 12652</strain>
    </source>
</reference>
<feature type="domain" description="UvrD-like helicase C-terminal" evidence="18">
    <location>
        <begin position="322"/>
        <end position="670"/>
    </location>
</feature>
<dbReference type="EC" id="5.6.2.4" evidence="13"/>
<dbReference type="InterPro" id="IPR011604">
    <property type="entry name" value="PDDEXK-like_dom_sf"/>
</dbReference>
<dbReference type="InterPro" id="IPR013986">
    <property type="entry name" value="DExx_box_DNA_helicase_dom_sf"/>
</dbReference>
<dbReference type="InterPro" id="IPR038726">
    <property type="entry name" value="PDDEXK_AddAB-type"/>
</dbReference>
<evidence type="ECO:0000256" key="7">
    <source>
        <dbReference type="ARBA" id="ARBA00022839"/>
    </source>
</evidence>
<dbReference type="Pfam" id="PF13361">
    <property type="entry name" value="UvrD_C"/>
    <property type="match status" value="1"/>
</dbReference>
<keyword evidence="3 15" id="KW-0547">Nucleotide-binding</keyword>
<keyword evidence="11" id="KW-0413">Isomerase</keyword>
<dbReference type="AlphaFoldDB" id="A0A3N2CYW3"/>
<evidence type="ECO:0000256" key="15">
    <source>
        <dbReference type="PROSITE-ProRule" id="PRU00560"/>
    </source>
</evidence>
<dbReference type="PANTHER" id="PTHR11070">
    <property type="entry name" value="UVRD / RECB / PCRA DNA HELICASE FAMILY MEMBER"/>
    <property type="match status" value="1"/>
</dbReference>
<feature type="region of interest" description="Disordered" evidence="16">
    <location>
        <begin position="497"/>
        <end position="526"/>
    </location>
</feature>
<dbReference type="InterPro" id="IPR014016">
    <property type="entry name" value="UvrD-like_ATP-bd"/>
</dbReference>
<evidence type="ECO:0000256" key="12">
    <source>
        <dbReference type="ARBA" id="ARBA00034617"/>
    </source>
</evidence>
<evidence type="ECO:0000256" key="3">
    <source>
        <dbReference type="ARBA" id="ARBA00022741"/>
    </source>
</evidence>
<dbReference type="OrthoDB" id="9806690at2"/>
<evidence type="ECO:0000256" key="4">
    <source>
        <dbReference type="ARBA" id="ARBA00022763"/>
    </source>
</evidence>
<keyword evidence="9" id="KW-0238">DNA-binding</keyword>
<dbReference type="PROSITE" id="PS51217">
    <property type="entry name" value="UVRD_HELICASE_CTER"/>
    <property type="match status" value="1"/>
</dbReference>
<evidence type="ECO:0000313" key="20">
    <source>
        <dbReference type="Proteomes" id="UP000281738"/>
    </source>
</evidence>
<dbReference type="RefSeq" id="WP_123392021.1">
    <property type="nucleotide sequence ID" value="NZ_RKHO01000001.1"/>
</dbReference>
<evidence type="ECO:0000256" key="10">
    <source>
        <dbReference type="ARBA" id="ARBA00023204"/>
    </source>
</evidence>
<comment type="similarity">
    <text evidence="1">Belongs to the helicase family. UvrD subfamily.</text>
</comment>
<dbReference type="GO" id="GO:0043138">
    <property type="term" value="F:3'-5' DNA helicase activity"/>
    <property type="evidence" value="ECO:0007669"/>
    <property type="project" value="UniProtKB-EC"/>
</dbReference>
<keyword evidence="2" id="KW-0540">Nuclease</keyword>
<feature type="compositionally biased region" description="Basic and acidic residues" evidence="16">
    <location>
        <begin position="497"/>
        <end position="508"/>
    </location>
</feature>
<feature type="domain" description="UvrD-like helicase ATP-binding" evidence="17">
    <location>
        <begin position="26"/>
        <end position="321"/>
    </location>
</feature>
<keyword evidence="6 15" id="KW-0347">Helicase</keyword>
<dbReference type="PROSITE" id="PS51198">
    <property type="entry name" value="UVRD_HELICASE_ATP_BIND"/>
    <property type="match status" value="1"/>
</dbReference>
<feature type="compositionally biased region" description="Pro residues" evidence="16">
    <location>
        <begin position="510"/>
        <end position="520"/>
    </location>
</feature>
<evidence type="ECO:0000256" key="2">
    <source>
        <dbReference type="ARBA" id="ARBA00022722"/>
    </source>
</evidence>
<evidence type="ECO:0000259" key="18">
    <source>
        <dbReference type="PROSITE" id="PS51217"/>
    </source>
</evidence>